<proteinExistence type="predicted"/>
<dbReference type="PANTHER" id="PTHR47064:SF2">
    <property type="entry name" value="SMP-30_GLUCONOLACTONASE_LRE-LIKE REGION DOMAIN-CONTAINING PROTEIN-RELATED"/>
    <property type="match status" value="1"/>
</dbReference>
<keyword evidence="3" id="KW-1185">Reference proteome</keyword>
<organism evidence="2 3">
    <name type="scientific">Aspergillus violaceofuscus (strain CBS 115571)</name>
    <dbReference type="NCBI Taxonomy" id="1450538"/>
    <lineage>
        <taxon>Eukaryota</taxon>
        <taxon>Fungi</taxon>
        <taxon>Dikarya</taxon>
        <taxon>Ascomycota</taxon>
        <taxon>Pezizomycotina</taxon>
        <taxon>Eurotiomycetes</taxon>
        <taxon>Eurotiomycetidae</taxon>
        <taxon>Eurotiales</taxon>
        <taxon>Aspergillaceae</taxon>
        <taxon>Aspergillus</taxon>
    </lineage>
</organism>
<dbReference type="Gene3D" id="2.120.10.30">
    <property type="entry name" value="TolB, C-terminal domain"/>
    <property type="match status" value="1"/>
</dbReference>
<reference evidence="2 3" key="1">
    <citation type="submission" date="2018-02" db="EMBL/GenBank/DDBJ databases">
        <title>The genomes of Aspergillus section Nigri reveals drivers in fungal speciation.</title>
        <authorList>
            <consortium name="DOE Joint Genome Institute"/>
            <person name="Vesth T.C."/>
            <person name="Nybo J."/>
            <person name="Theobald S."/>
            <person name="Brandl J."/>
            <person name="Frisvad J.C."/>
            <person name="Nielsen K.F."/>
            <person name="Lyhne E.K."/>
            <person name="Kogle M.E."/>
            <person name="Kuo A."/>
            <person name="Riley R."/>
            <person name="Clum A."/>
            <person name="Nolan M."/>
            <person name="Lipzen A."/>
            <person name="Salamov A."/>
            <person name="Henrissat B."/>
            <person name="Wiebenga A."/>
            <person name="De vries R.P."/>
            <person name="Grigoriev I.V."/>
            <person name="Mortensen U.H."/>
            <person name="Andersen M.R."/>
            <person name="Baker S.E."/>
        </authorList>
    </citation>
    <scope>NUCLEOTIDE SEQUENCE [LARGE SCALE GENOMIC DNA]</scope>
    <source>
        <strain evidence="2 3">CBS 115571</strain>
    </source>
</reference>
<dbReference type="Proteomes" id="UP000249829">
    <property type="component" value="Unassembled WGS sequence"/>
</dbReference>
<protein>
    <submittedName>
        <fullName evidence="2">Calcium-dependent phosphotriesterase</fullName>
    </submittedName>
</protein>
<dbReference type="InterPro" id="IPR013658">
    <property type="entry name" value="SGL"/>
</dbReference>
<dbReference type="InterPro" id="IPR052988">
    <property type="entry name" value="Oryzine_lactonohydrolase"/>
</dbReference>
<dbReference type="STRING" id="1450538.A0A2V5H0F4"/>
<dbReference type="Pfam" id="PF08450">
    <property type="entry name" value="SGL"/>
    <property type="match status" value="1"/>
</dbReference>
<feature type="domain" description="SMP-30/Gluconolactonase/LRE-like region" evidence="1">
    <location>
        <begin position="135"/>
        <end position="327"/>
    </location>
</feature>
<dbReference type="EMBL" id="KZ825162">
    <property type="protein sequence ID" value="PYI16981.1"/>
    <property type="molecule type" value="Genomic_DNA"/>
</dbReference>
<dbReference type="SUPFAM" id="SSF63829">
    <property type="entry name" value="Calcium-dependent phosphotriesterase"/>
    <property type="match status" value="1"/>
</dbReference>
<evidence type="ECO:0000313" key="3">
    <source>
        <dbReference type="Proteomes" id="UP000249829"/>
    </source>
</evidence>
<dbReference type="PANTHER" id="PTHR47064">
    <property type="entry name" value="PUTATIVE (AFU_ORTHOLOGUE AFUA_1G08990)-RELATED"/>
    <property type="match status" value="1"/>
</dbReference>
<evidence type="ECO:0000259" key="1">
    <source>
        <dbReference type="Pfam" id="PF08450"/>
    </source>
</evidence>
<dbReference type="InterPro" id="IPR011042">
    <property type="entry name" value="6-blade_b-propeller_TolB-like"/>
</dbReference>
<gene>
    <name evidence="2" type="ORF">BO99DRAFT_475314</name>
</gene>
<evidence type="ECO:0000313" key="2">
    <source>
        <dbReference type="EMBL" id="PYI16981.1"/>
    </source>
</evidence>
<dbReference type="OMA" id="PIYGSKQ"/>
<dbReference type="AlphaFoldDB" id="A0A2V5H0F4"/>
<name>A0A2V5H0F4_ASPV1</name>
<accession>A0A2V5H0F4</accession>
<sequence>MTSTALTPAPSWTPTVSLPAAFEVHNPDFLNLTGHHPTLSILTTNHNTSTAFAHEAPVYISQTRTLYMTSNILTDPTTNSSTIQISTIALDDPPPLTAQLITPTPAIPNPNGGTAINETAILLCGQGDATHPAGLYTLSLANDSYTSSPLLTTFYARAYNSPNDVAIHPADGSVWFTDPDYASIQGLRGSNQPQLPNQVYRYNPTTHAVRVVADGFDKPNGIHFAPGGRTVYVTDTGAALGNGTVDRTRAATIYAFDVTTIHGEPFLTNRRVFAMADDGVPDGIKVDQRGNVYAGCGDGVNVWSAGGVLLGKIRVEGGVANLVFGEAGEMFLMGETRVWVVRLDGGVKGA</sequence>